<keyword evidence="1" id="KW-1133">Transmembrane helix</keyword>
<reference evidence="2 3" key="1">
    <citation type="journal article" date="2018" name="Nat. Ecol. Evol.">
        <title>Genomic signatures of mitonuclear coevolution across populations of Tigriopus californicus.</title>
        <authorList>
            <person name="Barreto F.S."/>
            <person name="Watson E.T."/>
            <person name="Lima T.G."/>
            <person name="Willett C.S."/>
            <person name="Edmands S."/>
            <person name="Li W."/>
            <person name="Burton R.S."/>
        </authorList>
    </citation>
    <scope>NUCLEOTIDE SEQUENCE [LARGE SCALE GENOMIC DNA]</scope>
    <source>
        <strain evidence="2 3">San Diego</strain>
    </source>
</reference>
<dbReference type="AlphaFoldDB" id="A0A553PQM5"/>
<name>A0A553PQM5_TIGCA</name>
<sequence>MAFKGFLPKANQVKFIFGMVFGICFLVQVHNDFVRFIEKKKSFAITSSEMKPPGWDLPPLTLCLEPGYKHDVLLNLSLSEDFWYTQRILDMSAMNDLNQSLDSFFDFTTFNLSEQIFRVEIQRGDQITAFDPPTNLSDAANSSLLLTESIHLYH</sequence>
<accession>A0A553PQM5</accession>
<evidence type="ECO:0000313" key="2">
    <source>
        <dbReference type="EMBL" id="TRY79965.1"/>
    </source>
</evidence>
<keyword evidence="1" id="KW-0812">Transmembrane</keyword>
<dbReference type="EMBL" id="VCGU01000002">
    <property type="protein sequence ID" value="TRY79965.1"/>
    <property type="molecule type" value="Genomic_DNA"/>
</dbReference>
<keyword evidence="3" id="KW-1185">Reference proteome</keyword>
<gene>
    <name evidence="2" type="ORF">TCAL_16011</name>
</gene>
<dbReference type="Proteomes" id="UP000318571">
    <property type="component" value="Chromosome 6"/>
</dbReference>
<evidence type="ECO:0000256" key="1">
    <source>
        <dbReference type="SAM" id="Phobius"/>
    </source>
</evidence>
<organism evidence="2 3">
    <name type="scientific">Tigriopus californicus</name>
    <name type="common">Marine copepod</name>
    <dbReference type="NCBI Taxonomy" id="6832"/>
    <lineage>
        <taxon>Eukaryota</taxon>
        <taxon>Metazoa</taxon>
        <taxon>Ecdysozoa</taxon>
        <taxon>Arthropoda</taxon>
        <taxon>Crustacea</taxon>
        <taxon>Multicrustacea</taxon>
        <taxon>Hexanauplia</taxon>
        <taxon>Copepoda</taxon>
        <taxon>Harpacticoida</taxon>
        <taxon>Harpacticidae</taxon>
        <taxon>Tigriopus</taxon>
    </lineage>
</organism>
<proteinExistence type="predicted"/>
<protein>
    <submittedName>
        <fullName evidence="2">Uncharacterized protein</fullName>
    </submittedName>
</protein>
<feature type="non-terminal residue" evidence="2">
    <location>
        <position position="154"/>
    </location>
</feature>
<keyword evidence="1" id="KW-0472">Membrane</keyword>
<evidence type="ECO:0000313" key="3">
    <source>
        <dbReference type="Proteomes" id="UP000318571"/>
    </source>
</evidence>
<comment type="caution">
    <text evidence="2">The sequence shown here is derived from an EMBL/GenBank/DDBJ whole genome shotgun (WGS) entry which is preliminary data.</text>
</comment>
<feature type="transmembrane region" description="Helical" evidence="1">
    <location>
        <begin position="15"/>
        <end position="34"/>
    </location>
</feature>